<evidence type="ECO:0000259" key="1">
    <source>
        <dbReference type="PROSITE" id="PS51725"/>
    </source>
</evidence>
<keyword evidence="3" id="KW-1185">Reference proteome</keyword>
<gene>
    <name evidence="2" type="ORF">F6B93_19700</name>
</gene>
<organism evidence="2 3">
    <name type="scientific">Mycobacterium spongiae</name>
    <dbReference type="NCBI Taxonomy" id="886343"/>
    <lineage>
        <taxon>Bacteria</taxon>
        <taxon>Bacillati</taxon>
        <taxon>Actinomycetota</taxon>
        <taxon>Actinomycetes</taxon>
        <taxon>Mycobacteriales</taxon>
        <taxon>Mycobacteriaceae</taxon>
        <taxon>Mycobacterium</taxon>
    </lineage>
</organism>
<dbReference type="GO" id="GO:0004497">
    <property type="term" value="F:monooxygenase activity"/>
    <property type="evidence" value="ECO:0007669"/>
    <property type="project" value="UniProtKB-KW"/>
</dbReference>
<evidence type="ECO:0000313" key="3">
    <source>
        <dbReference type="Proteomes" id="UP000682202"/>
    </source>
</evidence>
<dbReference type="Proteomes" id="UP000682202">
    <property type="component" value="Chromosome"/>
</dbReference>
<keyword evidence="2" id="KW-0560">Oxidoreductase</keyword>
<dbReference type="Pfam" id="PF03992">
    <property type="entry name" value="ABM"/>
    <property type="match status" value="1"/>
</dbReference>
<dbReference type="Gene3D" id="3.30.70.100">
    <property type="match status" value="1"/>
</dbReference>
<dbReference type="EMBL" id="CP046600">
    <property type="protein sequence ID" value="QUR69958.1"/>
    <property type="molecule type" value="Genomic_DNA"/>
</dbReference>
<accession>A0A975PZT5</accession>
<dbReference type="AlphaFoldDB" id="A0A975PZT5"/>
<keyword evidence="2" id="KW-0503">Monooxygenase</keyword>
<proteinExistence type="predicted"/>
<dbReference type="SUPFAM" id="SSF54909">
    <property type="entry name" value="Dimeric alpha+beta barrel"/>
    <property type="match status" value="1"/>
</dbReference>
<dbReference type="InterPro" id="IPR011008">
    <property type="entry name" value="Dimeric_a/b-barrel"/>
</dbReference>
<reference evidence="2" key="1">
    <citation type="submission" date="2019-12" db="EMBL/GenBank/DDBJ databases">
        <title>Mycobacterium spongiae sp. nov.</title>
        <authorList>
            <person name="Stinear T."/>
        </authorList>
    </citation>
    <scope>NUCLEOTIDE SEQUENCE</scope>
    <source>
        <strain evidence="2">FSD4b-SM</strain>
    </source>
</reference>
<dbReference type="PANTHER" id="PTHR33336">
    <property type="entry name" value="QUINOL MONOOXYGENASE YGIN-RELATED"/>
    <property type="match status" value="1"/>
</dbReference>
<dbReference type="PANTHER" id="PTHR33336:SF3">
    <property type="entry name" value="ABM DOMAIN-CONTAINING PROTEIN"/>
    <property type="match status" value="1"/>
</dbReference>
<protein>
    <submittedName>
        <fullName evidence="2">Antibiotic biosynthesis monooxygenase</fullName>
    </submittedName>
</protein>
<evidence type="ECO:0000313" key="2">
    <source>
        <dbReference type="EMBL" id="QUR69958.1"/>
    </source>
</evidence>
<dbReference type="InterPro" id="IPR007138">
    <property type="entry name" value="ABM_dom"/>
</dbReference>
<name>A0A975PZT5_9MYCO</name>
<dbReference type="InterPro" id="IPR050744">
    <property type="entry name" value="AI-2_Isomerase_LsrG"/>
</dbReference>
<dbReference type="PROSITE" id="PS51725">
    <property type="entry name" value="ABM"/>
    <property type="match status" value="1"/>
</dbReference>
<dbReference type="KEGG" id="mspg:F6B93_19700"/>
<sequence>MSSSIAVIARFMPRPASWDAVRNLLEGMTTSTRAEAGCRAYDLYEDPDSGELVLLERYSSRAALDEHLDSAHYRTYRERLAGLLTWPVDVTVLAPLNEASV</sequence>
<dbReference type="RefSeq" id="WP_211699624.1">
    <property type="nucleotide sequence ID" value="NZ_CP046600.1"/>
</dbReference>
<feature type="domain" description="ABM" evidence="1">
    <location>
        <begin position="5"/>
        <end position="93"/>
    </location>
</feature>